<dbReference type="EMBL" id="CM001221">
    <property type="protein sequence ID" value="AET01099.1"/>
    <property type="molecule type" value="Genomic_DNA"/>
</dbReference>
<dbReference type="EnsemblPlants" id="AET01099">
    <property type="protein sequence ID" value="AET01099"/>
    <property type="gene ID" value="MTR_5g099480"/>
</dbReference>
<dbReference type="PaxDb" id="3880-AET01099"/>
<accession>G7K0R0</accession>
<protein>
    <submittedName>
        <fullName evidence="1 2">Uncharacterized protein</fullName>
    </submittedName>
</protein>
<organism evidence="1 3">
    <name type="scientific">Medicago truncatula</name>
    <name type="common">Barrel medic</name>
    <name type="synonym">Medicago tribuloides</name>
    <dbReference type="NCBI Taxonomy" id="3880"/>
    <lineage>
        <taxon>Eukaryota</taxon>
        <taxon>Viridiplantae</taxon>
        <taxon>Streptophyta</taxon>
        <taxon>Embryophyta</taxon>
        <taxon>Tracheophyta</taxon>
        <taxon>Spermatophyta</taxon>
        <taxon>Magnoliopsida</taxon>
        <taxon>eudicotyledons</taxon>
        <taxon>Gunneridae</taxon>
        <taxon>Pentapetalae</taxon>
        <taxon>rosids</taxon>
        <taxon>fabids</taxon>
        <taxon>Fabales</taxon>
        <taxon>Fabaceae</taxon>
        <taxon>Papilionoideae</taxon>
        <taxon>50 kb inversion clade</taxon>
        <taxon>NPAAA clade</taxon>
        <taxon>Hologalegina</taxon>
        <taxon>IRL clade</taxon>
        <taxon>Trifolieae</taxon>
        <taxon>Medicago</taxon>
    </lineage>
</organism>
<reference evidence="1 3" key="1">
    <citation type="journal article" date="2011" name="Nature">
        <title>The Medicago genome provides insight into the evolution of rhizobial symbioses.</title>
        <authorList>
            <person name="Young N.D."/>
            <person name="Debelle F."/>
            <person name="Oldroyd G.E."/>
            <person name="Geurts R."/>
            <person name="Cannon S.B."/>
            <person name="Udvardi M.K."/>
            <person name="Benedito V.A."/>
            <person name="Mayer K.F."/>
            <person name="Gouzy J."/>
            <person name="Schoof H."/>
            <person name="Van de Peer Y."/>
            <person name="Proost S."/>
            <person name="Cook D.R."/>
            <person name="Meyers B.C."/>
            <person name="Spannagl M."/>
            <person name="Cheung F."/>
            <person name="De Mita S."/>
            <person name="Krishnakumar V."/>
            <person name="Gundlach H."/>
            <person name="Zhou S."/>
            <person name="Mudge J."/>
            <person name="Bharti A.K."/>
            <person name="Murray J.D."/>
            <person name="Naoumkina M.A."/>
            <person name="Rosen B."/>
            <person name="Silverstein K.A."/>
            <person name="Tang H."/>
            <person name="Rombauts S."/>
            <person name="Zhao P.X."/>
            <person name="Zhou P."/>
            <person name="Barbe V."/>
            <person name="Bardou P."/>
            <person name="Bechner M."/>
            <person name="Bellec A."/>
            <person name="Berger A."/>
            <person name="Berges H."/>
            <person name="Bidwell S."/>
            <person name="Bisseling T."/>
            <person name="Choisne N."/>
            <person name="Couloux A."/>
            <person name="Denny R."/>
            <person name="Deshpande S."/>
            <person name="Dai X."/>
            <person name="Doyle J.J."/>
            <person name="Dudez A.M."/>
            <person name="Farmer A.D."/>
            <person name="Fouteau S."/>
            <person name="Franken C."/>
            <person name="Gibelin C."/>
            <person name="Gish J."/>
            <person name="Goldstein S."/>
            <person name="Gonzalez A.J."/>
            <person name="Green P.J."/>
            <person name="Hallab A."/>
            <person name="Hartog M."/>
            <person name="Hua A."/>
            <person name="Humphray S.J."/>
            <person name="Jeong D.H."/>
            <person name="Jing Y."/>
            <person name="Jocker A."/>
            <person name="Kenton S.M."/>
            <person name="Kim D.J."/>
            <person name="Klee K."/>
            <person name="Lai H."/>
            <person name="Lang C."/>
            <person name="Lin S."/>
            <person name="Macmil S.L."/>
            <person name="Magdelenat G."/>
            <person name="Matthews L."/>
            <person name="McCorrison J."/>
            <person name="Monaghan E.L."/>
            <person name="Mun J.H."/>
            <person name="Najar F.Z."/>
            <person name="Nicholson C."/>
            <person name="Noirot C."/>
            <person name="O'Bleness M."/>
            <person name="Paule C.R."/>
            <person name="Poulain J."/>
            <person name="Prion F."/>
            <person name="Qin B."/>
            <person name="Qu C."/>
            <person name="Retzel E.F."/>
            <person name="Riddle C."/>
            <person name="Sallet E."/>
            <person name="Samain S."/>
            <person name="Samson N."/>
            <person name="Sanders I."/>
            <person name="Saurat O."/>
            <person name="Scarpelli C."/>
            <person name="Schiex T."/>
            <person name="Segurens B."/>
            <person name="Severin A.J."/>
            <person name="Sherrier D.J."/>
            <person name="Shi R."/>
            <person name="Sims S."/>
            <person name="Singer S.R."/>
            <person name="Sinharoy S."/>
            <person name="Sterck L."/>
            <person name="Viollet A."/>
            <person name="Wang B.B."/>
            <person name="Wang K."/>
            <person name="Wang M."/>
            <person name="Wang X."/>
            <person name="Warfsmann J."/>
            <person name="Weissenbach J."/>
            <person name="White D.D."/>
            <person name="White J.D."/>
            <person name="Wiley G.B."/>
            <person name="Wincker P."/>
            <person name="Xing Y."/>
            <person name="Yang L."/>
            <person name="Yao Z."/>
            <person name="Ying F."/>
            <person name="Zhai J."/>
            <person name="Zhou L."/>
            <person name="Zuber A."/>
            <person name="Denarie J."/>
            <person name="Dixon R.A."/>
            <person name="May G.D."/>
            <person name="Schwartz D.C."/>
            <person name="Rogers J."/>
            <person name="Quetier F."/>
            <person name="Town C.D."/>
            <person name="Roe B.A."/>
        </authorList>
    </citation>
    <scope>NUCLEOTIDE SEQUENCE [LARGE SCALE GENOMIC DNA]</scope>
    <source>
        <strain evidence="1">A17</strain>
        <strain evidence="2 3">cv. Jemalong A17</strain>
    </source>
</reference>
<dbReference type="Proteomes" id="UP000002051">
    <property type="component" value="Chromosome 5"/>
</dbReference>
<reference evidence="2" key="3">
    <citation type="submission" date="2015-04" db="UniProtKB">
        <authorList>
            <consortium name="EnsemblPlants"/>
        </authorList>
    </citation>
    <scope>IDENTIFICATION</scope>
    <source>
        <strain evidence="2">cv. Jemalong A17</strain>
    </source>
</reference>
<dbReference type="HOGENOM" id="CLU_2926112_0_0_1"/>
<gene>
    <name evidence="1" type="ordered locus">MTR_5g099480</name>
</gene>
<dbReference type="AlphaFoldDB" id="G7K0R0"/>
<sequence length="61" mass="6874">MTNSSDTFLESYSWHDESGAQQEEMSIPATSIALQTHSRLALLRIQNQTCKQTYLGKLLLS</sequence>
<keyword evidence="3" id="KW-1185">Reference proteome</keyword>
<name>G7K0R0_MEDTR</name>
<reference evidence="1 3" key="2">
    <citation type="journal article" date="2014" name="BMC Genomics">
        <title>An improved genome release (version Mt4.0) for the model legume Medicago truncatula.</title>
        <authorList>
            <person name="Tang H."/>
            <person name="Krishnakumar V."/>
            <person name="Bidwell S."/>
            <person name="Rosen B."/>
            <person name="Chan A."/>
            <person name="Zhou S."/>
            <person name="Gentzbittel L."/>
            <person name="Childs K.L."/>
            <person name="Yandell M."/>
            <person name="Gundlach H."/>
            <person name="Mayer K.F."/>
            <person name="Schwartz D.C."/>
            <person name="Town C.D."/>
        </authorList>
    </citation>
    <scope>GENOME REANNOTATION</scope>
    <source>
        <strain evidence="2 3">cv. Jemalong A17</strain>
    </source>
</reference>
<proteinExistence type="predicted"/>
<evidence type="ECO:0000313" key="3">
    <source>
        <dbReference type="Proteomes" id="UP000002051"/>
    </source>
</evidence>
<evidence type="ECO:0000313" key="1">
    <source>
        <dbReference type="EMBL" id="AET01099.1"/>
    </source>
</evidence>
<evidence type="ECO:0000313" key="2">
    <source>
        <dbReference type="EnsemblPlants" id="AET01099"/>
    </source>
</evidence>